<dbReference type="AlphaFoldDB" id="A0A8H5M7N3"/>
<feature type="compositionally biased region" description="Polar residues" evidence="1">
    <location>
        <begin position="280"/>
        <end position="290"/>
    </location>
</feature>
<dbReference type="Proteomes" id="UP000518752">
    <property type="component" value="Unassembled WGS sequence"/>
</dbReference>
<keyword evidence="3" id="KW-1185">Reference proteome</keyword>
<dbReference type="OrthoDB" id="3250110at2759"/>
<gene>
    <name evidence="2" type="ORF">D9757_007362</name>
</gene>
<evidence type="ECO:0000313" key="3">
    <source>
        <dbReference type="Proteomes" id="UP000518752"/>
    </source>
</evidence>
<evidence type="ECO:0000256" key="1">
    <source>
        <dbReference type="SAM" id="MobiDB-lite"/>
    </source>
</evidence>
<comment type="caution">
    <text evidence="2">The sequence shown here is derived from an EMBL/GenBank/DDBJ whole genome shotgun (WGS) entry which is preliminary data.</text>
</comment>
<accession>A0A8H5M7N3</accession>
<feature type="region of interest" description="Disordered" evidence="1">
    <location>
        <begin position="171"/>
        <end position="294"/>
    </location>
</feature>
<evidence type="ECO:0000313" key="2">
    <source>
        <dbReference type="EMBL" id="KAF5383903.1"/>
    </source>
</evidence>
<feature type="compositionally biased region" description="Polar residues" evidence="1">
    <location>
        <begin position="181"/>
        <end position="194"/>
    </location>
</feature>
<feature type="compositionally biased region" description="Basic and acidic residues" evidence="1">
    <location>
        <begin position="260"/>
        <end position="276"/>
    </location>
</feature>
<dbReference type="EMBL" id="JAACJN010000046">
    <property type="protein sequence ID" value="KAF5383903.1"/>
    <property type="molecule type" value="Genomic_DNA"/>
</dbReference>
<proteinExistence type="predicted"/>
<reference evidence="2 3" key="1">
    <citation type="journal article" date="2020" name="ISME J.">
        <title>Uncovering the hidden diversity of litter-decomposition mechanisms in mushroom-forming fungi.</title>
        <authorList>
            <person name="Floudas D."/>
            <person name="Bentzer J."/>
            <person name="Ahren D."/>
            <person name="Johansson T."/>
            <person name="Persson P."/>
            <person name="Tunlid A."/>
        </authorList>
    </citation>
    <scope>NUCLEOTIDE SEQUENCE [LARGE SCALE GENOMIC DNA]</scope>
    <source>
        <strain evidence="2 3">CBS 406.79</strain>
    </source>
</reference>
<sequence>MAAIDMLKTRKPRPFKPTTESICSFRASSTSLFTMLDAFKIKPFDLEPVYESWKDAPMFYGHDSVTKGSKLDSRDLPVDEWLTKIKDGCIERSVPREYWHKVAQHYMGEKAKARLDELKVVMAKVHGGNYRWNWEKFKIAMRNMGWSVDVSETETIKVQAKPSALWWINRSSNSSKESDSETLCDSPTDESSGHTFPPAPAPETSSGKGSWLSRRPTLDHLLEKKDKSEKVSSTPNKRSETTRRPPQRSASSGLTLQWPVRRDTKDEFVTPHDEPPSSRPNPQKAISDSALTTTRTTTLPTIVSPHGGDANEETITTITHAPVWLLNACGALDFLSTEHPKVMSTLSAILITAGSIPAIPAISAGAGGAILASGAVQAVGAIAVGVGSWLKAAQHDTQVRSTPS</sequence>
<name>A0A8H5M7N3_9AGAR</name>
<protein>
    <submittedName>
        <fullName evidence="2">Uncharacterized protein</fullName>
    </submittedName>
</protein>
<organism evidence="2 3">
    <name type="scientific">Collybiopsis confluens</name>
    <dbReference type="NCBI Taxonomy" id="2823264"/>
    <lineage>
        <taxon>Eukaryota</taxon>
        <taxon>Fungi</taxon>
        <taxon>Dikarya</taxon>
        <taxon>Basidiomycota</taxon>
        <taxon>Agaricomycotina</taxon>
        <taxon>Agaricomycetes</taxon>
        <taxon>Agaricomycetidae</taxon>
        <taxon>Agaricales</taxon>
        <taxon>Marasmiineae</taxon>
        <taxon>Omphalotaceae</taxon>
        <taxon>Collybiopsis</taxon>
    </lineage>
</organism>
<feature type="compositionally biased region" description="Basic and acidic residues" evidence="1">
    <location>
        <begin position="216"/>
        <end position="230"/>
    </location>
</feature>